<reference evidence="3" key="1">
    <citation type="journal article" date="2019" name="Int. J. Syst. Evol. Microbiol.">
        <title>The Global Catalogue of Microorganisms (GCM) 10K type strain sequencing project: providing services to taxonomists for standard genome sequencing and annotation.</title>
        <authorList>
            <consortium name="The Broad Institute Genomics Platform"/>
            <consortium name="The Broad Institute Genome Sequencing Center for Infectious Disease"/>
            <person name="Wu L."/>
            <person name="Ma J."/>
        </authorList>
    </citation>
    <scope>NUCLEOTIDE SEQUENCE [LARGE SCALE GENOMIC DNA]</scope>
    <source>
        <strain evidence="3">JCM 17986</strain>
    </source>
</reference>
<dbReference type="InterPro" id="IPR002347">
    <property type="entry name" value="SDR_fam"/>
</dbReference>
<dbReference type="InterPro" id="IPR057326">
    <property type="entry name" value="KR_dom"/>
</dbReference>
<name>A0ABP9ICV8_9ACTN</name>
<dbReference type="CDD" id="cd05233">
    <property type="entry name" value="SDR_c"/>
    <property type="match status" value="1"/>
</dbReference>
<dbReference type="PRINTS" id="PR00081">
    <property type="entry name" value="GDHRDH"/>
</dbReference>
<gene>
    <name evidence="2" type="ORF">GCM10023205_79730</name>
</gene>
<feature type="domain" description="Ketoreductase" evidence="1">
    <location>
        <begin position="11"/>
        <end position="208"/>
    </location>
</feature>
<evidence type="ECO:0000259" key="1">
    <source>
        <dbReference type="SMART" id="SM00822"/>
    </source>
</evidence>
<dbReference type="PANTHER" id="PTHR43975:SF2">
    <property type="entry name" value="EG:BACR7A4.14 PROTEIN-RELATED"/>
    <property type="match status" value="1"/>
</dbReference>
<dbReference type="Pfam" id="PF00106">
    <property type="entry name" value="adh_short"/>
    <property type="match status" value="1"/>
</dbReference>
<protein>
    <submittedName>
        <fullName evidence="2">Acetoin reductase</fullName>
    </submittedName>
</protein>
<organism evidence="2 3">
    <name type="scientific">Yinghuangia aomiensis</name>
    <dbReference type="NCBI Taxonomy" id="676205"/>
    <lineage>
        <taxon>Bacteria</taxon>
        <taxon>Bacillati</taxon>
        <taxon>Actinomycetota</taxon>
        <taxon>Actinomycetes</taxon>
        <taxon>Kitasatosporales</taxon>
        <taxon>Streptomycetaceae</taxon>
        <taxon>Yinghuangia</taxon>
    </lineage>
</organism>
<proteinExistence type="predicted"/>
<evidence type="ECO:0000313" key="2">
    <source>
        <dbReference type="EMBL" id="GAA4994849.1"/>
    </source>
</evidence>
<dbReference type="SUPFAM" id="SSF51735">
    <property type="entry name" value="NAD(P)-binding Rossmann-fold domains"/>
    <property type="match status" value="1"/>
</dbReference>
<dbReference type="InterPro" id="IPR036291">
    <property type="entry name" value="NAD(P)-bd_dom_sf"/>
</dbReference>
<accession>A0ABP9ICV8</accession>
<dbReference type="Proteomes" id="UP001500466">
    <property type="component" value="Unassembled WGS sequence"/>
</dbReference>
<dbReference type="SMART" id="SM00822">
    <property type="entry name" value="PKS_KR"/>
    <property type="match status" value="1"/>
</dbReference>
<dbReference type="RefSeq" id="WP_345680776.1">
    <property type="nucleotide sequence ID" value="NZ_BAABHS010000054.1"/>
</dbReference>
<comment type="caution">
    <text evidence="2">The sequence shown here is derived from an EMBL/GenBank/DDBJ whole genome shotgun (WGS) entry which is preliminary data.</text>
</comment>
<keyword evidence="3" id="KW-1185">Reference proteome</keyword>
<dbReference type="PANTHER" id="PTHR43975">
    <property type="entry name" value="ZGC:101858"/>
    <property type="match status" value="1"/>
</dbReference>
<dbReference type="Gene3D" id="3.40.50.720">
    <property type="entry name" value="NAD(P)-binding Rossmann-like Domain"/>
    <property type="match status" value="1"/>
</dbReference>
<dbReference type="EMBL" id="BAABHS010000054">
    <property type="protein sequence ID" value="GAA4994849.1"/>
    <property type="molecule type" value="Genomic_DNA"/>
</dbReference>
<sequence>MDTSPSPDTRPAALVAGASRGIGYAIARRLACAGYDLTLSARDAAALDEVAADLAELGARVATVPADMADEGTPRRVAAEHAERFGRLDALVISAGVGSAAPVAGYPVKRFDKQFSVNVRSPFLLIGECLELLRATAARRPTTGAKIIAISSVTAQAPEPGLAAYAASKAALSALCAAVNTEESVHGVAATAICPGYVDTDMSAWTHDRIPPEAMIAADDIAELAVSLTRLSRRAVVPELAVLRSGSELWRA</sequence>
<evidence type="ECO:0000313" key="3">
    <source>
        <dbReference type="Proteomes" id="UP001500466"/>
    </source>
</evidence>